<evidence type="ECO:0008006" key="3">
    <source>
        <dbReference type="Google" id="ProtNLM"/>
    </source>
</evidence>
<evidence type="ECO:0000313" key="2">
    <source>
        <dbReference type="Proteomes" id="UP000034543"/>
    </source>
</evidence>
<accession>A0A0G1CGF3</accession>
<dbReference type="Gene3D" id="2.60.120.1140">
    <property type="entry name" value="Protein of unknown function DUF192"/>
    <property type="match status" value="1"/>
</dbReference>
<dbReference type="PANTHER" id="PTHR37953">
    <property type="entry name" value="UPF0127 PROTEIN MJ1496"/>
    <property type="match status" value="1"/>
</dbReference>
<dbReference type="InterPro" id="IPR003795">
    <property type="entry name" value="DUF192"/>
</dbReference>
<name>A0A0G1CGF3_9BACT</name>
<dbReference type="PANTHER" id="PTHR37953:SF1">
    <property type="entry name" value="UPF0127 PROTEIN MJ1496"/>
    <property type="match status" value="1"/>
</dbReference>
<organism evidence="1 2">
    <name type="scientific">Candidatus Gottesmanbacteria bacterium GW2011_GWA1_43_11</name>
    <dbReference type="NCBI Taxonomy" id="1618436"/>
    <lineage>
        <taxon>Bacteria</taxon>
        <taxon>Candidatus Gottesmaniibacteriota</taxon>
    </lineage>
</organism>
<dbReference type="Pfam" id="PF02643">
    <property type="entry name" value="DUF192"/>
    <property type="match status" value="1"/>
</dbReference>
<dbReference type="Proteomes" id="UP000034543">
    <property type="component" value="Unassembled WGS sequence"/>
</dbReference>
<proteinExistence type="predicted"/>
<dbReference type="AlphaFoldDB" id="A0A0G1CGF3"/>
<gene>
    <name evidence="1" type="ORF">UV59_C0017G0022</name>
</gene>
<reference evidence="1 2" key="1">
    <citation type="journal article" date="2015" name="Nature">
        <title>rRNA introns, odd ribosomes, and small enigmatic genomes across a large radiation of phyla.</title>
        <authorList>
            <person name="Brown C.T."/>
            <person name="Hug L.A."/>
            <person name="Thomas B.C."/>
            <person name="Sharon I."/>
            <person name="Castelle C.J."/>
            <person name="Singh A."/>
            <person name="Wilkins M.J."/>
            <person name="Williams K.H."/>
            <person name="Banfield J.F."/>
        </authorList>
    </citation>
    <scope>NUCLEOTIDE SEQUENCE [LARGE SCALE GENOMIC DNA]</scope>
</reference>
<protein>
    <recommendedName>
        <fullName evidence="3">DUF192 domain-containing protein</fullName>
    </recommendedName>
</protein>
<dbReference type="InterPro" id="IPR038695">
    <property type="entry name" value="Saro_0823-like_sf"/>
</dbReference>
<sequence length="147" mass="16370">MKKVILIIAILFLIGALAFLTVRNQSGRPTVAINGQTYFIEIADTAASQQHGLSDRLSLPQDHGMLFIFPEKQVRSFWMQDMQFPLDIIWIDGDTIVDISENIPPPAVDEQPAIVYPKAPVDKVLEVNAGEVKRLSVSVDQKIITDL</sequence>
<comment type="caution">
    <text evidence="1">The sequence shown here is derived from an EMBL/GenBank/DDBJ whole genome shotgun (WGS) entry which is preliminary data.</text>
</comment>
<evidence type="ECO:0000313" key="1">
    <source>
        <dbReference type="EMBL" id="KKS84569.1"/>
    </source>
</evidence>
<dbReference type="EMBL" id="LCFB01000017">
    <property type="protein sequence ID" value="KKS84569.1"/>
    <property type="molecule type" value="Genomic_DNA"/>
</dbReference>